<reference evidence="2 3" key="1">
    <citation type="submission" date="2016-12" db="EMBL/GenBank/DDBJ databases">
        <title>Domibacillus sp. SAOS 44 whole genome sequencing.</title>
        <authorList>
            <person name="Verma A."/>
            <person name="Krishnamurthi S."/>
        </authorList>
    </citation>
    <scope>NUCLEOTIDE SEQUENCE [LARGE SCALE GENOMIC DNA]</scope>
    <source>
        <strain evidence="2 3">SAOS 44</strain>
    </source>
</reference>
<dbReference type="NCBIfam" id="NF040601">
    <property type="entry name" value="TerS_not_xtmA"/>
    <property type="match status" value="1"/>
</dbReference>
<feature type="compositionally biased region" description="Low complexity" evidence="1">
    <location>
        <begin position="73"/>
        <end position="84"/>
    </location>
</feature>
<evidence type="ECO:0008006" key="4">
    <source>
        <dbReference type="Google" id="ProtNLM"/>
    </source>
</evidence>
<sequence length="264" mass="30413">MVNWNEIRIEWETTKITLAALAEKHDVKIGTLKSRKSREGWSRDPTRKDATKSEKVATIDKKDANKKKGAPVGNSNGKGNKGNKTAAPPKRNSNAQKHGFFAKFLPEETLEIMDSMNEFSAADLIWQQIQIQYAAIIRAQKIMWVEDKNEMIKELKKEKTELELSRGKNGEIETMPSFVEREYEFQFAWDRQATFLNAQSRAMGELRNLIKQFDELAHIHDERRLKLEQMRVGIDKVKAEVEKLNGNQDEGPIEIFIKRKQAGL</sequence>
<accession>A0A1Q5P429</accession>
<dbReference type="OrthoDB" id="7358785at2"/>
<evidence type="ECO:0000313" key="3">
    <source>
        <dbReference type="Proteomes" id="UP000186524"/>
    </source>
</evidence>
<name>A0A1Q5P429_9BACI</name>
<dbReference type="EMBL" id="MRWQ01000005">
    <property type="protein sequence ID" value="OKL37006.1"/>
    <property type="molecule type" value="Genomic_DNA"/>
</dbReference>
<dbReference type="STRING" id="1714354.BLL40_05285"/>
<feature type="region of interest" description="Disordered" evidence="1">
    <location>
        <begin position="33"/>
        <end position="97"/>
    </location>
</feature>
<proteinExistence type="predicted"/>
<dbReference type="RefSeq" id="WP_073710887.1">
    <property type="nucleotide sequence ID" value="NZ_MRWQ01000005.1"/>
</dbReference>
<evidence type="ECO:0000313" key="2">
    <source>
        <dbReference type="EMBL" id="OKL37006.1"/>
    </source>
</evidence>
<dbReference type="AlphaFoldDB" id="A0A1Q5P429"/>
<keyword evidence="3" id="KW-1185">Reference proteome</keyword>
<evidence type="ECO:0000256" key="1">
    <source>
        <dbReference type="SAM" id="MobiDB-lite"/>
    </source>
</evidence>
<comment type="caution">
    <text evidence="2">The sequence shown here is derived from an EMBL/GenBank/DDBJ whole genome shotgun (WGS) entry which is preliminary data.</text>
</comment>
<protein>
    <recommendedName>
        <fullName evidence="4">Terminase</fullName>
    </recommendedName>
</protein>
<feature type="compositionally biased region" description="Basic and acidic residues" evidence="1">
    <location>
        <begin position="37"/>
        <end position="63"/>
    </location>
</feature>
<organism evidence="2 3">
    <name type="scientific">Domibacillus mangrovi</name>
    <dbReference type="NCBI Taxonomy" id="1714354"/>
    <lineage>
        <taxon>Bacteria</taxon>
        <taxon>Bacillati</taxon>
        <taxon>Bacillota</taxon>
        <taxon>Bacilli</taxon>
        <taxon>Bacillales</taxon>
        <taxon>Bacillaceae</taxon>
        <taxon>Domibacillus</taxon>
    </lineage>
</organism>
<gene>
    <name evidence="2" type="ORF">BLL40_05285</name>
</gene>
<dbReference type="Proteomes" id="UP000186524">
    <property type="component" value="Unassembled WGS sequence"/>
</dbReference>